<reference evidence="2" key="1">
    <citation type="submission" date="2016-05" db="EMBL/GenBank/DDBJ databases">
        <title>Draft genome of Corynebacterium afermentans subsp. afermentans LCDC 88199T.</title>
        <authorList>
            <person name="Bernier A.-M."/>
            <person name="Bernard K."/>
        </authorList>
    </citation>
    <scope>NUCLEOTIDE SEQUENCE [LARGE SCALE GENOMIC DNA]</scope>
    <source>
        <strain evidence="2">NML02-A-017</strain>
    </source>
</reference>
<protein>
    <submittedName>
        <fullName evidence="1">Uncharacterized protein</fullName>
    </submittedName>
</protein>
<keyword evidence="2" id="KW-1185">Reference proteome</keyword>
<evidence type="ECO:0000313" key="1">
    <source>
        <dbReference type="EMBL" id="OAM27731.1"/>
    </source>
</evidence>
<dbReference type="Proteomes" id="UP000077885">
    <property type="component" value="Unassembled WGS sequence"/>
</dbReference>
<dbReference type="EMBL" id="LXSL01000021">
    <property type="protein sequence ID" value="OAM27731.1"/>
    <property type="molecule type" value="Genomic_DNA"/>
</dbReference>
<gene>
    <name evidence="1" type="ORF">A7P95_06335</name>
</gene>
<organism evidence="1 2">
    <name type="scientific">Eikenella longinqua</name>
    <dbReference type="NCBI Taxonomy" id="1795827"/>
    <lineage>
        <taxon>Bacteria</taxon>
        <taxon>Pseudomonadati</taxon>
        <taxon>Pseudomonadota</taxon>
        <taxon>Betaproteobacteria</taxon>
        <taxon>Neisseriales</taxon>
        <taxon>Neisseriaceae</taxon>
        <taxon>Eikenella</taxon>
    </lineage>
</organism>
<proteinExistence type="predicted"/>
<accession>A0A1A9RWK7</accession>
<sequence>MILRSGGASGLDSYFEQALLLTHSKDEKSAKDIYYAIDTDKITDETAHKMLFGITAYFHPTQAKLLQQEIQYITPLARNLFQIIGIEPFQDTGCITLMQQLKANGSVDINKLELDIRPVRFVLCYTEDGCENHQGRTRQTGGTGQTISYADYFGIPIINLKNLDIMNRINQQLI</sequence>
<name>A0A1A9RWK7_9NEIS</name>
<dbReference type="STRING" id="1795827.A7P95_06335"/>
<comment type="caution">
    <text evidence="1">The sequence shown here is derived from an EMBL/GenBank/DDBJ whole genome shotgun (WGS) entry which is preliminary data.</text>
</comment>
<evidence type="ECO:0000313" key="2">
    <source>
        <dbReference type="Proteomes" id="UP000077885"/>
    </source>
</evidence>
<dbReference type="AlphaFoldDB" id="A0A1A9RWK7"/>